<reference evidence="3" key="1">
    <citation type="submission" date="2017-08" db="EMBL/GenBank/DDBJ databases">
        <authorList>
            <person name="Varghese N."/>
            <person name="Submissions S."/>
        </authorList>
    </citation>
    <scope>NUCLEOTIDE SEQUENCE [LARGE SCALE GENOMIC DNA]</scope>
    <source>
        <strain evidence="3">JA234</strain>
    </source>
</reference>
<dbReference type="Pfam" id="PF04402">
    <property type="entry name" value="SIMPL"/>
    <property type="match status" value="1"/>
</dbReference>
<feature type="chain" id="PRO_5012560719" description="SIMPL domain-containing protein" evidence="1">
    <location>
        <begin position="22"/>
        <end position="229"/>
    </location>
</feature>
<evidence type="ECO:0000256" key="1">
    <source>
        <dbReference type="SAM" id="SignalP"/>
    </source>
</evidence>
<name>A0A285D480_9RHOB</name>
<gene>
    <name evidence="2" type="ORF">SAMN05878503_12444</name>
</gene>
<sequence length="229" mass="23852">MRIAKVLTVAALLALPAAATAAETARLTVTGTGVVAARPDMATISLGVTTEGETATEAMARNSEELGRVLARLREAGIAERDLQTSGLSLNPNWTHPGDGGAPQIRGYVASNQLTVRVRTLDRLGEVLDRAVSDGANTLHGVTFGLTDPEPALDEARKRAVARAQATARLLTEAAGVRLGPVVSISEGAGHEPPQPMYREAAMSAAPVPVAEGEIETMARVTMVFALDQ</sequence>
<dbReference type="RefSeq" id="WP_097031777.1">
    <property type="nucleotide sequence ID" value="NZ_OAOQ01000024.1"/>
</dbReference>
<dbReference type="AlphaFoldDB" id="A0A285D480"/>
<dbReference type="OrthoDB" id="9813144at2"/>
<evidence type="ECO:0000313" key="3">
    <source>
        <dbReference type="Proteomes" id="UP000219467"/>
    </source>
</evidence>
<dbReference type="PANTHER" id="PTHR34387:SF1">
    <property type="entry name" value="PERIPLASMIC IMMUNOGENIC PROTEIN"/>
    <property type="match status" value="1"/>
</dbReference>
<dbReference type="PANTHER" id="PTHR34387">
    <property type="entry name" value="SLR1258 PROTEIN"/>
    <property type="match status" value="1"/>
</dbReference>
<proteinExistence type="predicted"/>
<dbReference type="Proteomes" id="UP000219467">
    <property type="component" value="Unassembled WGS sequence"/>
</dbReference>
<dbReference type="Gene3D" id="3.30.70.2970">
    <property type="entry name" value="Protein of unknown function (DUF541), domain 2"/>
    <property type="match status" value="1"/>
</dbReference>
<dbReference type="GO" id="GO:0006974">
    <property type="term" value="P:DNA damage response"/>
    <property type="evidence" value="ECO:0007669"/>
    <property type="project" value="TreeGrafter"/>
</dbReference>
<evidence type="ECO:0008006" key="4">
    <source>
        <dbReference type="Google" id="ProtNLM"/>
    </source>
</evidence>
<feature type="signal peptide" evidence="1">
    <location>
        <begin position="1"/>
        <end position="21"/>
    </location>
</feature>
<accession>A0A285D480</accession>
<dbReference type="InterPro" id="IPR052022">
    <property type="entry name" value="26kDa_periplasmic_antigen"/>
</dbReference>
<dbReference type="EMBL" id="OAOQ01000024">
    <property type="protein sequence ID" value="SNX74641.1"/>
    <property type="molecule type" value="Genomic_DNA"/>
</dbReference>
<dbReference type="InterPro" id="IPR007497">
    <property type="entry name" value="SIMPL/DUF541"/>
</dbReference>
<organism evidence="2 3">
    <name type="scientific">Cereibacter ovatus</name>
    <dbReference type="NCBI Taxonomy" id="439529"/>
    <lineage>
        <taxon>Bacteria</taxon>
        <taxon>Pseudomonadati</taxon>
        <taxon>Pseudomonadota</taxon>
        <taxon>Alphaproteobacteria</taxon>
        <taxon>Rhodobacterales</taxon>
        <taxon>Paracoccaceae</taxon>
        <taxon>Cereibacter</taxon>
    </lineage>
</organism>
<keyword evidence="1" id="KW-0732">Signal</keyword>
<evidence type="ECO:0000313" key="2">
    <source>
        <dbReference type="EMBL" id="SNX74641.1"/>
    </source>
</evidence>
<keyword evidence="3" id="KW-1185">Reference proteome</keyword>
<protein>
    <recommendedName>
        <fullName evidence="4">SIMPL domain-containing protein</fullName>
    </recommendedName>
</protein>
<dbReference type="Gene3D" id="3.30.110.170">
    <property type="entry name" value="Protein of unknown function (DUF541), domain 1"/>
    <property type="match status" value="1"/>
</dbReference>